<keyword evidence="2" id="KW-1185">Reference proteome</keyword>
<evidence type="ECO:0000313" key="1">
    <source>
        <dbReference type="EMBL" id="BBL06943.1"/>
    </source>
</evidence>
<accession>A0A4Y1X0X2</accession>
<reference evidence="2" key="1">
    <citation type="submission" date="2019-06" db="EMBL/GenBank/DDBJ databases">
        <title>Alistipes onderdonkii subsp. vulgaris subsp. nov., Alistipes dispar sp. nov. and Alistipes communis sp. nov., isolated from human faeces, and creation of Alistipes onderdonkii subsp. onderdonkii subsp. nov.</title>
        <authorList>
            <person name="Sakamoto M."/>
            <person name="Ikeyama N."/>
            <person name="Ogata Y."/>
            <person name="Suda W."/>
            <person name="Iino T."/>
            <person name="Hattori M."/>
            <person name="Ohkuma M."/>
        </authorList>
    </citation>
    <scope>NUCLEOTIDE SEQUENCE [LARGE SCALE GENOMIC DNA]</scope>
    <source>
        <strain evidence="2">5CPEGH6</strain>
    </source>
</reference>
<evidence type="ECO:0000313" key="2">
    <source>
        <dbReference type="Proteomes" id="UP000319374"/>
    </source>
</evidence>
<name>A0A4Y1X0X2_9BACT</name>
<proteinExistence type="predicted"/>
<gene>
    <name evidence="1" type="ORF">A5CPEGH6_15810</name>
</gene>
<dbReference type="KEGG" id="ada:A5CPEGH6_15810"/>
<protein>
    <submittedName>
        <fullName evidence="1">Uncharacterized protein</fullName>
    </submittedName>
</protein>
<dbReference type="Proteomes" id="UP000319374">
    <property type="component" value="Chromosome"/>
</dbReference>
<dbReference type="AlphaFoldDB" id="A0A4Y1X0X2"/>
<sequence>MALMLALPLFAAGCIIDDPEPGPNLSGDWTEPEEPAGPETFITVDGDFSDWDAIPADELVTATVPDDAFYSAGRRLKVYAGATYINIYLEYSEAEQPVQIMHLYLDSDMAFDGEGRPTTGMGNAAWTNDGADILFEGMLRDDTGAPTAYAPTIFTWSGEPLSGGWDWTEAVAAGAGICSNCEPVELPNGNMAIEMTIARSAVPGLGQSFRLGVGLQYDWNDIAYLPAGSAVEENGEPKHGAVENLLIGAKSGPAPEVLITADGDFSDWEKVPASEMTVATVPDDAYYKAGKVAKVYAGETYVNFYVEYEDSAEQPVQIMHLYLDSDMAFDGEGRPTTGMGNAAWTNDGADILFEGMVVDDAGAPAAYDPTIFNWTGENLSGGWDWTELLAAGSGVCSASKPVELENGRKAVEVVVVRSSIPNLGSRFRVGIGLQYDWNDIAYIPAGSAVEENGVVGHGAVENMLVGR</sequence>
<dbReference type="EMBL" id="AP019736">
    <property type="protein sequence ID" value="BBL06943.1"/>
    <property type="molecule type" value="Genomic_DNA"/>
</dbReference>
<organism evidence="1 2">
    <name type="scientific">Alistipes dispar</name>
    <dbReference type="NCBI Taxonomy" id="2585119"/>
    <lineage>
        <taxon>Bacteria</taxon>
        <taxon>Pseudomonadati</taxon>
        <taxon>Bacteroidota</taxon>
        <taxon>Bacteroidia</taxon>
        <taxon>Bacteroidales</taxon>
        <taxon>Rikenellaceae</taxon>
        <taxon>Alistipes</taxon>
    </lineage>
</organism>